<keyword evidence="1" id="KW-0812">Transmembrane</keyword>
<keyword evidence="1" id="KW-0472">Membrane</keyword>
<keyword evidence="3" id="KW-1185">Reference proteome</keyword>
<accession>A0A853C336</accession>
<evidence type="ECO:0000256" key="1">
    <source>
        <dbReference type="SAM" id="Phobius"/>
    </source>
</evidence>
<proteinExistence type="predicted"/>
<organism evidence="2 3">
    <name type="scientific">Nocardioides thalensis</name>
    <dbReference type="NCBI Taxonomy" id="1914755"/>
    <lineage>
        <taxon>Bacteria</taxon>
        <taxon>Bacillati</taxon>
        <taxon>Actinomycetota</taxon>
        <taxon>Actinomycetes</taxon>
        <taxon>Propionibacteriales</taxon>
        <taxon>Nocardioidaceae</taxon>
        <taxon>Nocardioides</taxon>
    </lineage>
</organism>
<evidence type="ECO:0000313" key="2">
    <source>
        <dbReference type="EMBL" id="NYJ01729.1"/>
    </source>
</evidence>
<dbReference type="Proteomes" id="UP000530424">
    <property type="component" value="Unassembled WGS sequence"/>
</dbReference>
<name>A0A853C336_9ACTN</name>
<sequence length="123" mass="12690">MTATRPELTTATVLAGLGIFQAALAAGAPWGRAAYGGTHDGTLPRHLRMISGAASVAYGTTAVLAVRGSGTPDVRRTAYTALSVFMGLGTLANAASRSPVERAIWTPVAATATVSAWRARRHR</sequence>
<evidence type="ECO:0008006" key="4">
    <source>
        <dbReference type="Google" id="ProtNLM"/>
    </source>
</evidence>
<dbReference type="EMBL" id="JACCFP010000001">
    <property type="protein sequence ID" value="NYJ01729.1"/>
    <property type="molecule type" value="Genomic_DNA"/>
</dbReference>
<gene>
    <name evidence="2" type="ORF">HNR19_002427</name>
</gene>
<dbReference type="RefSeq" id="WP_179668179.1">
    <property type="nucleotide sequence ID" value="NZ_JACCFP010000001.1"/>
</dbReference>
<feature type="transmembrane region" description="Helical" evidence="1">
    <location>
        <begin position="49"/>
        <end position="66"/>
    </location>
</feature>
<keyword evidence="1" id="KW-1133">Transmembrane helix</keyword>
<evidence type="ECO:0000313" key="3">
    <source>
        <dbReference type="Proteomes" id="UP000530424"/>
    </source>
</evidence>
<comment type="caution">
    <text evidence="2">The sequence shown here is derived from an EMBL/GenBank/DDBJ whole genome shotgun (WGS) entry which is preliminary data.</text>
</comment>
<protein>
    <recommendedName>
        <fullName evidence="4">DUF4345 domain-containing protein</fullName>
    </recommendedName>
</protein>
<dbReference type="AlphaFoldDB" id="A0A853C336"/>
<reference evidence="2 3" key="1">
    <citation type="submission" date="2020-07" db="EMBL/GenBank/DDBJ databases">
        <title>Sequencing the genomes of 1000 actinobacteria strains.</title>
        <authorList>
            <person name="Klenk H.-P."/>
        </authorList>
    </citation>
    <scope>NUCLEOTIDE SEQUENCE [LARGE SCALE GENOMIC DNA]</scope>
    <source>
        <strain evidence="2 3">DSM 103833</strain>
    </source>
</reference>